<proteinExistence type="predicted"/>
<dbReference type="RefSeq" id="WP_204912909.1">
    <property type="nucleotide sequence ID" value="NZ_BAAAYR010000007.1"/>
</dbReference>
<gene>
    <name evidence="1" type="ORF">GCM10022197_42720</name>
</gene>
<protein>
    <submittedName>
        <fullName evidence="1">Uncharacterized protein</fullName>
    </submittedName>
</protein>
<sequence length="184" mass="20085">MGVTTRYLGHVTITPRLDQAEYDHLRAVSRGEVPLVGPDELEPWCPWEPCAHGCCLRWSGSDSHGTGAEGLQLLIDRFLSPDDRGAPIDSLDDPELPGLTFDHDTNGVIACEDGERGLFLLRVDHGRVRVEMLLGGDPSPWELGLDAAERLPWLSPEPTPEERNRLFNEATLAAVRASLGAEGG</sequence>
<accession>A0ABP6YFP6</accession>
<organism evidence="1 2">
    <name type="scientific">Microlunatus spumicola</name>
    <dbReference type="NCBI Taxonomy" id="81499"/>
    <lineage>
        <taxon>Bacteria</taxon>
        <taxon>Bacillati</taxon>
        <taxon>Actinomycetota</taxon>
        <taxon>Actinomycetes</taxon>
        <taxon>Propionibacteriales</taxon>
        <taxon>Propionibacteriaceae</taxon>
        <taxon>Microlunatus</taxon>
    </lineage>
</organism>
<comment type="caution">
    <text evidence="1">The sequence shown here is derived from an EMBL/GenBank/DDBJ whole genome shotgun (WGS) entry which is preliminary data.</text>
</comment>
<dbReference type="Proteomes" id="UP001500767">
    <property type="component" value="Unassembled WGS sequence"/>
</dbReference>
<reference evidence="2" key="1">
    <citation type="journal article" date="2019" name="Int. J. Syst. Evol. Microbiol.">
        <title>The Global Catalogue of Microorganisms (GCM) 10K type strain sequencing project: providing services to taxonomists for standard genome sequencing and annotation.</title>
        <authorList>
            <consortium name="The Broad Institute Genomics Platform"/>
            <consortium name="The Broad Institute Genome Sequencing Center for Infectious Disease"/>
            <person name="Wu L."/>
            <person name="Ma J."/>
        </authorList>
    </citation>
    <scope>NUCLEOTIDE SEQUENCE [LARGE SCALE GENOMIC DNA]</scope>
    <source>
        <strain evidence="2">JCM 16540</strain>
    </source>
</reference>
<dbReference type="EMBL" id="BAAAYR010000007">
    <property type="protein sequence ID" value="GAA3580354.1"/>
    <property type="molecule type" value="Genomic_DNA"/>
</dbReference>
<keyword evidence="2" id="KW-1185">Reference proteome</keyword>
<evidence type="ECO:0000313" key="2">
    <source>
        <dbReference type="Proteomes" id="UP001500767"/>
    </source>
</evidence>
<name>A0ABP6YFP6_9ACTN</name>
<evidence type="ECO:0000313" key="1">
    <source>
        <dbReference type="EMBL" id="GAA3580354.1"/>
    </source>
</evidence>